<proteinExistence type="predicted"/>
<name>A0A8J3HQ74_9RICK</name>
<protein>
    <submittedName>
        <fullName evidence="1">Uncharacterized protein</fullName>
    </submittedName>
</protein>
<evidence type="ECO:0000313" key="1">
    <source>
        <dbReference type="EMBL" id="GHM60054.1"/>
    </source>
</evidence>
<accession>A0A8J3HQ74</accession>
<dbReference type="Proteomes" id="UP000637906">
    <property type="component" value="Unassembled WGS sequence"/>
</dbReference>
<comment type="caution">
    <text evidence="1">The sequence shown here is derived from an EMBL/GenBank/DDBJ whole genome shotgun (WGS) entry which is preliminary data.</text>
</comment>
<organism evidence="1 2">
    <name type="scientific">Candidatus Mesenet longicola</name>
    <dbReference type="NCBI Taxonomy" id="1892558"/>
    <lineage>
        <taxon>Bacteria</taxon>
        <taxon>Pseudomonadati</taxon>
        <taxon>Pseudomonadota</taxon>
        <taxon>Alphaproteobacteria</taxon>
        <taxon>Rickettsiales</taxon>
        <taxon>Anaplasmataceae</taxon>
        <taxon>Candidatus Mesenet</taxon>
    </lineage>
</organism>
<keyword evidence="2" id="KW-1185">Reference proteome</keyword>
<dbReference type="EMBL" id="BNGU01000064">
    <property type="protein sequence ID" value="GHM60054.1"/>
    <property type="molecule type" value="Genomic_DNA"/>
</dbReference>
<sequence length="56" mass="6474">MTLEGYSHTEHLEYQYFSEHKKNAFKTGAFAGTIEAAVLKKHSKNTRLMNDLEIED</sequence>
<evidence type="ECO:0000313" key="2">
    <source>
        <dbReference type="Proteomes" id="UP000637906"/>
    </source>
</evidence>
<gene>
    <name evidence="1" type="ORF">sL5_10470</name>
</gene>
<reference evidence="1 2" key="1">
    <citation type="journal article" date="2021" name="Microb. Ecol.">
        <title>Candidatus Mesenet longicola: Novel Endosymbionts of Brontispa longissima that Induce Cytoplasmic Incompatibility.</title>
        <authorList>
            <person name="Takano S."/>
            <person name="Gotoh Y."/>
            <person name="Hayashi T."/>
        </authorList>
    </citation>
    <scope>NUCLEOTIDE SEQUENCE [LARGE SCALE GENOMIC DNA]</scope>
    <source>
        <strain evidence="1">L5</strain>
    </source>
</reference>
<dbReference type="AlphaFoldDB" id="A0A8J3HQ74"/>